<reference evidence="3" key="1">
    <citation type="submission" date="2018-01" db="EMBL/GenBank/DDBJ databases">
        <authorList>
            <person name="Gaut B.S."/>
            <person name="Morton B.R."/>
            <person name="Clegg M.T."/>
            <person name="Duvall M.R."/>
        </authorList>
    </citation>
    <scope>NUCLEOTIDE SEQUENCE [LARGE SCALE GENOMIC DNA]</scope>
</reference>
<evidence type="ECO:0000313" key="3">
    <source>
        <dbReference type="Proteomes" id="UP000256862"/>
    </source>
</evidence>
<accession>A0A375FVG5</accession>
<dbReference type="EMBL" id="OGUS01000092">
    <property type="protein sequence ID" value="SPC08375.1"/>
    <property type="molecule type" value="Genomic_DNA"/>
</dbReference>
<proteinExistence type="predicted"/>
<evidence type="ECO:0000256" key="1">
    <source>
        <dbReference type="SAM" id="Phobius"/>
    </source>
</evidence>
<protein>
    <submittedName>
        <fullName evidence="2">Uncharacterized protein</fullName>
    </submittedName>
</protein>
<feature type="transmembrane region" description="Helical" evidence="1">
    <location>
        <begin position="20"/>
        <end position="39"/>
    </location>
</feature>
<name>A0A375FVG5_9BURK</name>
<dbReference type="AlphaFoldDB" id="A0A375FVG5"/>
<keyword evidence="1" id="KW-1133">Transmembrane helix</keyword>
<keyword evidence="1" id="KW-0472">Membrane</keyword>
<sequence>MPVISGTSSAREPVANVNVISAAAVTASRLSLVAIAVSLSGYRHPRGGRVCFFILVSIWFPATAANGATGSAIPNREAA</sequence>
<gene>
    <name evidence="2" type="ORF">CO2235_U840109</name>
</gene>
<organism evidence="2 3">
    <name type="scientific">Cupriavidus oxalaticus</name>
    <dbReference type="NCBI Taxonomy" id="96344"/>
    <lineage>
        <taxon>Bacteria</taxon>
        <taxon>Pseudomonadati</taxon>
        <taxon>Pseudomonadota</taxon>
        <taxon>Betaproteobacteria</taxon>
        <taxon>Burkholderiales</taxon>
        <taxon>Burkholderiaceae</taxon>
        <taxon>Cupriavidus</taxon>
    </lineage>
</organism>
<feature type="transmembrane region" description="Helical" evidence="1">
    <location>
        <begin position="51"/>
        <end position="73"/>
    </location>
</feature>
<dbReference type="Proteomes" id="UP000256862">
    <property type="component" value="Unassembled WGS sequence"/>
</dbReference>
<keyword evidence="1" id="KW-0812">Transmembrane</keyword>
<comment type="caution">
    <text evidence="2">The sequence shown here is derived from an EMBL/GenBank/DDBJ whole genome shotgun (WGS) entry which is preliminary data.</text>
</comment>
<evidence type="ECO:0000313" key="2">
    <source>
        <dbReference type="EMBL" id="SPC08375.1"/>
    </source>
</evidence>